<feature type="region of interest" description="Disordered" evidence="19">
    <location>
        <begin position="1"/>
        <end position="25"/>
    </location>
</feature>
<evidence type="ECO:0000256" key="14">
    <source>
        <dbReference type="ARBA" id="ARBA00052732"/>
    </source>
</evidence>
<comment type="catalytic activity">
    <reaction evidence="11">
        <text>L-cystine(out) + L-arginine(in) = L-cystine(in) + L-arginine(out)</text>
        <dbReference type="Rhea" id="RHEA:71075"/>
        <dbReference type="ChEBI" id="CHEBI:32682"/>
        <dbReference type="ChEBI" id="CHEBI:35491"/>
    </reaction>
    <physiologicalReaction direction="left-to-right" evidence="11">
        <dbReference type="Rhea" id="RHEA:71076"/>
    </physiologicalReaction>
</comment>
<keyword evidence="4" id="KW-1003">Cell membrane</keyword>
<organism evidence="21 22">
    <name type="scientific">Nematostella vectensis</name>
    <name type="common">Starlet sea anemone</name>
    <dbReference type="NCBI Taxonomy" id="45351"/>
    <lineage>
        <taxon>Eukaryota</taxon>
        <taxon>Metazoa</taxon>
        <taxon>Cnidaria</taxon>
        <taxon>Anthozoa</taxon>
        <taxon>Hexacorallia</taxon>
        <taxon>Actiniaria</taxon>
        <taxon>Edwardsiidae</taxon>
        <taxon>Nematostella</taxon>
    </lineage>
</organism>
<evidence type="ECO:0000256" key="13">
    <source>
        <dbReference type="ARBA" id="ARBA00052179"/>
    </source>
</evidence>
<comment type="catalytic activity">
    <reaction evidence="18">
        <text>L-phenylalanine(out) + L-arginine(in) = L-phenylalanine(in) + L-arginine(out)</text>
        <dbReference type="Rhea" id="RHEA:71067"/>
        <dbReference type="ChEBI" id="CHEBI:32682"/>
        <dbReference type="ChEBI" id="CHEBI:58095"/>
    </reaction>
    <physiologicalReaction direction="left-to-right" evidence="18">
        <dbReference type="Rhea" id="RHEA:71068"/>
    </physiologicalReaction>
</comment>
<evidence type="ECO:0000256" key="18">
    <source>
        <dbReference type="ARBA" id="ARBA00093193"/>
    </source>
</evidence>
<dbReference type="HOGENOM" id="CLU_007946_3_0_1"/>
<keyword evidence="6 20" id="KW-0812">Transmembrane</keyword>
<evidence type="ECO:0000256" key="7">
    <source>
        <dbReference type="ARBA" id="ARBA00022989"/>
    </source>
</evidence>
<keyword evidence="7 20" id="KW-1133">Transmembrane helix</keyword>
<feature type="transmembrane region" description="Helical" evidence="20">
    <location>
        <begin position="445"/>
        <end position="466"/>
    </location>
</feature>
<evidence type="ECO:0000313" key="22">
    <source>
        <dbReference type="Proteomes" id="UP000001593"/>
    </source>
</evidence>
<keyword evidence="5" id="KW-0597">Phosphoprotein</keyword>
<feature type="transmembrane region" description="Helical" evidence="20">
    <location>
        <begin position="70"/>
        <end position="98"/>
    </location>
</feature>
<gene>
    <name evidence="21" type="ORF">NEMVEDRAFT_v1g210412</name>
</gene>
<dbReference type="PANTHER" id="PTHR11785:SF512">
    <property type="entry name" value="SOBREMESA, ISOFORM B"/>
    <property type="match status" value="1"/>
</dbReference>
<dbReference type="eggNOG" id="KOG1287">
    <property type="taxonomic scope" value="Eukaryota"/>
</dbReference>
<comment type="catalytic activity">
    <reaction evidence="13">
        <text>L-cysteine(out) + L-arginine(in) = L-cysteine(in) + L-arginine(out)</text>
        <dbReference type="Rhea" id="RHEA:71071"/>
        <dbReference type="ChEBI" id="CHEBI:32682"/>
        <dbReference type="ChEBI" id="CHEBI:35235"/>
    </reaction>
    <physiologicalReaction direction="left-to-right" evidence="13">
        <dbReference type="Rhea" id="RHEA:71072"/>
    </physiologicalReaction>
</comment>
<evidence type="ECO:0000256" key="17">
    <source>
        <dbReference type="ARBA" id="ARBA00083296"/>
    </source>
</evidence>
<dbReference type="STRING" id="45351.A7SD43"/>
<evidence type="ECO:0000256" key="19">
    <source>
        <dbReference type="SAM" id="MobiDB-lite"/>
    </source>
</evidence>
<feature type="transmembrane region" description="Helical" evidence="20">
    <location>
        <begin position="164"/>
        <end position="183"/>
    </location>
</feature>
<dbReference type="AlphaFoldDB" id="A7SD43"/>
<dbReference type="Gene3D" id="1.20.1740.10">
    <property type="entry name" value="Amino acid/polyamine transporter I"/>
    <property type="match status" value="1"/>
</dbReference>
<sequence length="485" mass="53640">MKQNSEDPNENVTLRADEDGAPDESLNVEPRVTLKRSLGVPTGVSLLVGIIIGSGIFATPKWVMVYSGSVGLSLVVWCLGGLISLFGSLCYIELGLMIPVSGGEYEYLLEAFGPLPAFLFAWLYSLFIKNMGIVILLLVFGAYVTEPFYPGCNEREDLERLRKLIAAASLGVVVFLNCASVKWSSRIQVGFTVAKMVAIVMLVFTGVVRIAMGHVSSFADVFEGSETRVGLVGFAFYNALFSYDGWNNVNYCVEELKNPKRNLPLCIWISIPVVTLSYVLVNVGYLAVLSPVEIQESNAVAVTLAYRLYGVMAWTMPFLVACSVFGSVNGSCFALGRLTYAAARNGHLPRIMAMIHKKKRTPLPAILFSAFICVLMMIPDVSTFSSLLNYFSFLTWVNYGATISGLLWMRYRKPDVHRPYKVFILIPCLVLLLSLYLVIAPFYEAPIASSFATLFVLAGIPVYFVFVRFKLLPKCVFEAFGMYRS</sequence>
<comment type="subcellular location">
    <subcellularLocation>
        <location evidence="1">Apical cell membrane</location>
        <topology evidence="1">Multi-pass membrane protein</topology>
    </subcellularLocation>
</comment>
<comment type="similarity">
    <text evidence="2">Belongs to the amino acid-polyamine-organocation (APC) superfamily.</text>
</comment>
<evidence type="ECO:0000256" key="5">
    <source>
        <dbReference type="ARBA" id="ARBA00022553"/>
    </source>
</evidence>
<dbReference type="GO" id="GO:0016324">
    <property type="term" value="C:apical plasma membrane"/>
    <property type="evidence" value="ECO:0007669"/>
    <property type="project" value="UniProtKB-SubCell"/>
</dbReference>
<dbReference type="GO" id="GO:0003333">
    <property type="term" value="P:amino acid transmembrane transport"/>
    <property type="evidence" value="ECO:0000318"/>
    <property type="project" value="GO_Central"/>
</dbReference>
<comment type="catalytic activity">
    <reaction evidence="14">
        <text>L-leucine(out) + L-arginine(in) = L-leucine(in) + L-arginine(out)</text>
        <dbReference type="Rhea" id="RHEA:71059"/>
        <dbReference type="ChEBI" id="CHEBI:32682"/>
        <dbReference type="ChEBI" id="CHEBI:57427"/>
    </reaction>
    <physiologicalReaction direction="left-to-right" evidence="14">
        <dbReference type="Rhea" id="RHEA:71060"/>
    </physiologicalReaction>
</comment>
<feature type="transmembrane region" description="Helical" evidence="20">
    <location>
        <begin position="189"/>
        <end position="208"/>
    </location>
</feature>
<name>A7SD43_NEMVE</name>
<protein>
    <recommendedName>
        <fullName evidence="15">b(0,+)-type amino acid transporter 1</fullName>
    </recommendedName>
    <alternativeName>
        <fullName evidence="16">Glycoprotein-associated amino acid transporter b0,+AT1</fullName>
    </alternativeName>
    <alternativeName>
        <fullName evidence="17">Solute carrier family 7 member 9</fullName>
    </alternativeName>
</protein>
<evidence type="ECO:0000256" key="10">
    <source>
        <dbReference type="ARBA" id="ARBA00051323"/>
    </source>
</evidence>
<evidence type="ECO:0000313" key="21">
    <source>
        <dbReference type="EMBL" id="EDO38377.1"/>
    </source>
</evidence>
<feature type="transmembrane region" description="Helical" evidence="20">
    <location>
        <begin position="38"/>
        <end position="58"/>
    </location>
</feature>
<feature type="transmembrane region" description="Helical" evidence="20">
    <location>
        <begin position="118"/>
        <end position="144"/>
    </location>
</feature>
<comment type="catalytic activity">
    <reaction evidence="10">
        <text>L-lysine(out) + L-arginine(in) = L-lysine(in) + L-arginine(out)</text>
        <dbReference type="Rhea" id="RHEA:70827"/>
        <dbReference type="ChEBI" id="CHEBI:32551"/>
        <dbReference type="ChEBI" id="CHEBI:32682"/>
    </reaction>
    <physiologicalReaction direction="left-to-right" evidence="10">
        <dbReference type="Rhea" id="RHEA:70828"/>
    </physiologicalReaction>
</comment>
<evidence type="ECO:0000256" key="6">
    <source>
        <dbReference type="ARBA" id="ARBA00022692"/>
    </source>
</evidence>
<evidence type="ECO:0000256" key="12">
    <source>
        <dbReference type="ARBA" id="ARBA00051835"/>
    </source>
</evidence>
<accession>A7SD43</accession>
<feature type="transmembrane region" description="Helical" evidence="20">
    <location>
        <begin position="265"/>
        <end position="288"/>
    </location>
</feature>
<dbReference type="Pfam" id="PF13520">
    <property type="entry name" value="AA_permease_2"/>
    <property type="match status" value="1"/>
</dbReference>
<dbReference type="InterPro" id="IPR002293">
    <property type="entry name" value="AA/rel_permease1"/>
</dbReference>
<feature type="transmembrane region" description="Helical" evidence="20">
    <location>
        <begin position="308"/>
        <end position="340"/>
    </location>
</feature>
<evidence type="ECO:0000256" key="16">
    <source>
        <dbReference type="ARBA" id="ARBA00079910"/>
    </source>
</evidence>
<evidence type="ECO:0000256" key="2">
    <source>
        <dbReference type="ARBA" id="ARBA00009523"/>
    </source>
</evidence>
<feature type="transmembrane region" description="Helical" evidence="20">
    <location>
        <begin position="390"/>
        <end position="408"/>
    </location>
</feature>
<evidence type="ECO:0000256" key="1">
    <source>
        <dbReference type="ARBA" id="ARBA00004424"/>
    </source>
</evidence>
<proteinExistence type="inferred from homology"/>
<feature type="transmembrane region" description="Helical" evidence="20">
    <location>
        <begin position="420"/>
        <end position="439"/>
    </location>
</feature>
<keyword evidence="3" id="KW-0813">Transport</keyword>
<dbReference type="OMA" id="RIMAMIH"/>
<dbReference type="InterPro" id="IPR050598">
    <property type="entry name" value="AminoAcid_Transporter"/>
</dbReference>
<dbReference type="EMBL" id="DS469627">
    <property type="protein sequence ID" value="EDO38377.1"/>
    <property type="molecule type" value="Genomic_DNA"/>
</dbReference>
<evidence type="ECO:0000256" key="3">
    <source>
        <dbReference type="ARBA" id="ARBA00022448"/>
    </source>
</evidence>
<dbReference type="KEGG" id="nve:5509950"/>
<dbReference type="InParanoid" id="A7SD43"/>
<dbReference type="GO" id="GO:0015179">
    <property type="term" value="F:L-amino acid transmembrane transporter activity"/>
    <property type="evidence" value="ECO:0000318"/>
    <property type="project" value="GO_Central"/>
</dbReference>
<evidence type="ECO:0000256" key="4">
    <source>
        <dbReference type="ARBA" id="ARBA00022475"/>
    </source>
</evidence>
<dbReference type="FunFam" id="1.20.1740.10:FF:000015">
    <property type="entry name" value="B(0,+)-type amino acid transporter 1"/>
    <property type="match status" value="1"/>
</dbReference>
<reference evidence="21 22" key="1">
    <citation type="journal article" date="2007" name="Science">
        <title>Sea anemone genome reveals ancestral eumetazoan gene repertoire and genomic organization.</title>
        <authorList>
            <person name="Putnam N.H."/>
            <person name="Srivastava M."/>
            <person name="Hellsten U."/>
            <person name="Dirks B."/>
            <person name="Chapman J."/>
            <person name="Salamov A."/>
            <person name="Terry A."/>
            <person name="Shapiro H."/>
            <person name="Lindquist E."/>
            <person name="Kapitonov V.V."/>
            <person name="Jurka J."/>
            <person name="Genikhovich G."/>
            <person name="Grigoriev I.V."/>
            <person name="Lucas S.M."/>
            <person name="Steele R.E."/>
            <person name="Finnerty J.R."/>
            <person name="Technau U."/>
            <person name="Martindale M.Q."/>
            <person name="Rokhsar D.S."/>
        </authorList>
    </citation>
    <scope>NUCLEOTIDE SEQUENCE [LARGE SCALE GENOMIC DNA]</scope>
    <source>
        <strain evidence="22">CH2 X CH6</strain>
    </source>
</reference>
<dbReference type="Proteomes" id="UP000001593">
    <property type="component" value="Unassembled WGS sequence"/>
</dbReference>
<keyword evidence="9" id="KW-1015">Disulfide bond</keyword>
<comment type="catalytic activity">
    <reaction evidence="12">
        <text>L-histidine(out) + L-arginine(in) = L-histidine(in) + L-arginine(out)</text>
        <dbReference type="Rhea" id="RHEA:71063"/>
        <dbReference type="ChEBI" id="CHEBI:32682"/>
        <dbReference type="ChEBI" id="CHEBI:57595"/>
    </reaction>
    <physiologicalReaction direction="left-to-right" evidence="12">
        <dbReference type="Rhea" id="RHEA:71064"/>
    </physiologicalReaction>
</comment>
<dbReference type="FunCoup" id="A7SD43">
    <property type="interactions" value="9"/>
</dbReference>
<evidence type="ECO:0000256" key="11">
    <source>
        <dbReference type="ARBA" id="ARBA00051814"/>
    </source>
</evidence>
<dbReference type="PhylomeDB" id="A7SD43"/>
<keyword evidence="22" id="KW-1185">Reference proteome</keyword>
<feature type="transmembrane region" description="Helical" evidence="20">
    <location>
        <begin position="361"/>
        <end position="378"/>
    </location>
</feature>
<dbReference type="PANTHER" id="PTHR11785">
    <property type="entry name" value="AMINO ACID TRANSPORTER"/>
    <property type="match status" value="1"/>
</dbReference>
<evidence type="ECO:0000256" key="20">
    <source>
        <dbReference type="SAM" id="Phobius"/>
    </source>
</evidence>
<evidence type="ECO:0000256" key="9">
    <source>
        <dbReference type="ARBA" id="ARBA00023157"/>
    </source>
</evidence>
<keyword evidence="8 20" id="KW-0472">Membrane</keyword>
<evidence type="ECO:0000256" key="15">
    <source>
        <dbReference type="ARBA" id="ARBA00074336"/>
    </source>
</evidence>
<evidence type="ECO:0000256" key="8">
    <source>
        <dbReference type="ARBA" id="ARBA00023136"/>
    </source>
</evidence>
<dbReference type="PIRSF" id="PIRSF006060">
    <property type="entry name" value="AA_transporter"/>
    <property type="match status" value="1"/>
</dbReference>